<name>A0A1T4VID8_9BACT</name>
<keyword evidence="1" id="KW-0812">Transmembrane</keyword>
<dbReference type="InterPro" id="IPR012902">
    <property type="entry name" value="N_methyl_site"/>
</dbReference>
<dbReference type="EMBL" id="FUYA01000001">
    <property type="protein sequence ID" value="SKA64341.1"/>
    <property type="molecule type" value="Genomic_DNA"/>
</dbReference>
<keyword evidence="1" id="KW-1133">Transmembrane helix</keyword>
<reference evidence="2 3" key="1">
    <citation type="submission" date="2017-02" db="EMBL/GenBank/DDBJ databases">
        <authorList>
            <person name="Peterson S.W."/>
        </authorList>
    </citation>
    <scope>NUCLEOTIDE SEQUENCE [LARGE SCALE GENOMIC DNA]</scope>
    <source>
        <strain evidence="2 3">DSM 18034</strain>
    </source>
</reference>
<dbReference type="Proteomes" id="UP000189733">
    <property type="component" value="Unassembled WGS sequence"/>
</dbReference>
<accession>A0A1T4VID8</accession>
<organism evidence="2 3">
    <name type="scientific">Desulfobaculum bizertense DSM 18034</name>
    <dbReference type="NCBI Taxonomy" id="1121442"/>
    <lineage>
        <taxon>Bacteria</taxon>
        <taxon>Pseudomonadati</taxon>
        <taxon>Thermodesulfobacteriota</taxon>
        <taxon>Desulfovibrionia</taxon>
        <taxon>Desulfovibrionales</taxon>
        <taxon>Desulfovibrionaceae</taxon>
        <taxon>Desulfobaculum</taxon>
    </lineage>
</organism>
<dbReference type="AlphaFoldDB" id="A0A1T4VID8"/>
<feature type="transmembrane region" description="Helical" evidence="1">
    <location>
        <begin position="12"/>
        <end position="34"/>
    </location>
</feature>
<evidence type="ECO:0000256" key="1">
    <source>
        <dbReference type="SAM" id="Phobius"/>
    </source>
</evidence>
<sequence>MMTTRTQRGFTLIELILAIVLLGIVAAFGATLMMNIASKSAVPYARVTSRAAAQSIVESIQNDYRAQLFKTQDAKEALKKIRETLSSKYGEGYTATSQFIDFDDNGNEIPDASGTLLKVTVTVGDQTIFFLLTS</sequence>
<dbReference type="SUPFAM" id="SSF54523">
    <property type="entry name" value="Pili subunits"/>
    <property type="match status" value="1"/>
</dbReference>
<dbReference type="NCBIfam" id="TIGR02532">
    <property type="entry name" value="IV_pilin_GFxxxE"/>
    <property type="match status" value="1"/>
</dbReference>
<gene>
    <name evidence="2" type="ORF">SAMN02745702_00313</name>
</gene>
<evidence type="ECO:0000313" key="3">
    <source>
        <dbReference type="Proteomes" id="UP000189733"/>
    </source>
</evidence>
<dbReference type="STRING" id="1121442.SAMN02745702_00313"/>
<dbReference type="RefSeq" id="WP_159445870.1">
    <property type="nucleotide sequence ID" value="NZ_FUYA01000001.1"/>
</dbReference>
<keyword evidence="3" id="KW-1185">Reference proteome</keyword>
<dbReference type="Pfam" id="PF07963">
    <property type="entry name" value="N_methyl"/>
    <property type="match status" value="1"/>
</dbReference>
<dbReference type="InterPro" id="IPR045584">
    <property type="entry name" value="Pilin-like"/>
</dbReference>
<evidence type="ECO:0000313" key="2">
    <source>
        <dbReference type="EMBL" id="SKA64341.1"/>
    </source>
</evidence>
<keyword evidence="1" id="KW-0472">Membrane</keyword>
<protein>
    <submittedName>
        <fullName evidence="2">Prepilin-type N-terminal cleavage/methylation domain-containing protein</fullName>
    </submittedName>
</protein>
<proteinExistence type="predicted"/>
<dbReference type="Gene3D" id="3.30.700.10">
    <property type="entry name" value="Glycoprotein, Type 4 Pilin"/>
    <property type="match status" value="1"/>
</dbReference>